<evidence type="ECO:0000259" key="2">
    <source>
        <dbReference type="Pfam" id="PF09335"/>
    </source>
</evidence>
<reference evidence="3 4" key="1">
    <citation type="submission" date="2012-03" db="EMBL/GenBank/DDBJ databases">
        <authorList>
            <person name="Harkins D.M."/>
            <person name="Madupu R."/>
            <person name="Durkin A.S."/>
            <person name="Torralba M."/>
            <person name="Methe B."/>
            <person name="Sutton G.G."/>
            <person name="Nelson K.E."/>
        </authorList>
    </citation>
    <scope>NUCLEOTIDE SEQUENCE [LARGE SCALE GENOMIC DNA]</scope>
    <source>
        <strain evidence="3 4">CCUG 2042</strain>
    </source>
</reference>
<dbReference type="PANTHER" id="PTHR42709">
    <property type="entry name" value="ALKALINE PHOSPHATASE LIKE PROTEIN"/>
    <property type="match status" value="1"/>
</dbReference>
<keyword evidence="1" id="KW-1133">Transmembrane helix</keyword>
<dbReference type="InterPro" id="IPR051311">
    <property type="entry name" value="DedA_domain"/>
</dbReference>
<feature type="transmembrane region" description="Helical" evidence="1">
    <location>
        <begin position="136"/>
        <end position="156"/>
    </location>
</feature>
<keyword evidence="4" id="KW-1185">Reference proteome</keyword>
<dbReference type="Proteomes" id="UP000006457">
    <property type="component" value="Unassembled WGS sequence"/>
</dbReference>
<gene>
    <name evidence="3" type="ORF">HMPREF1052_1140</name>
</gene>
<protein>
    <submittedName>
        <fullName evidence="3">SNARE-like domain protein</fullName>
    </submittedName>
</protein>
<feature type="transmembrane region" description="Helical" evidence="1">
    <location>
        <begin position="20"/>
        <end position="45"/>
    </location>
</feature>
<feature type="transmembrane region" description="Helical" evidence="1">
    <location>
        <begin position="57"/>
        <end position="78"/>
    </location>
</feature>
<name>I3DJM9_9PAST</name>
<dbReference type="PATRIC" id="fig|1095749.3.peg.158"/>
<dbReference type="PANTHER" id="PTHR42709:SF4">
    <property type="entry name" value="INNER MEMBRANE PROTEIN YQAA"/>
    <property type="match status" value="1"/>
</dbReference>
<evidence type="ECO:0000313" key="4">
    <source>
        <dbReference type="Proteomes" id="UP000006457"/>
    </source>
</evidence>
<dbReference type="RefSeq" id="WP_005758625.1">
    <property type="nucleotide sequence ID" value="NZ_AJSX01000004.1"/>
</dbReference>
<dbReference type="EMBL" id="AJSX01000004">
    <property type="protein sequence ID" value="EIJ71922.1"/>
    <property type="molecule type" value="Genomic_DNA"/>
</dbReference>
<dbReference type="OrthoDB" id="9814483at2"/>
<proteinExistence type="predicted"/>
<comment type="caution">
    <text evidence="3">The sequence shown here is derived from an EMBL/GenBank/DDBJ whole genome shotgun (WGS) entry which is preliminary data.</text>
</comment>
<feature type="transmembrane region" description="Helical" evidence="1">
    <location>
        <begin position="105"/>
        <end position="129"/>
    </location>
</feature>
<accession>I3DJM9</accession>
<evidence type="ECO:0000256" key="1">
    <source>
        <dbReference type="SAM" id="Phobius"/>
    </source>
</evidence>
<dbReference type="InterPro" id="IPR032816">
    <property type="entry name" value="VTT_dom"/>
</dbReference>
<dbReference type="Pfam" id="PF09335">
    <property type="entry name" value="VTT_dom"/>
    <property type="match status" value="1"/>
</dbReference>
<evidence type="ECO:0000313" key="3">
    <source>
        <dbReference type="EMBL" id="EIJ71922.1"/>
    </source>
</evidence>
<dbReference type="AlphaFoldDB" id="I3DJM9"/>
<dbReference type="eggNOG" id="COG1238">
    <property type="taxonomic scope" value="Bacteria"/>
</dbReference>
<keyword evidence="1" id="KW-0812">Transmembrane</keyword>
<sequence>MFEWTFWAEFWQHHSLYLMFASSFLSATVLPGSSEIIFLGLATAMQLSAQHYFSSSILLLLVVATIGNTLGGMTTYWIGCWLPSPELSQQSNAKVRWVLEKFKRYGSFALLLSWMPVVGDVFCAVAGWIGLPWGKVFSFMLIGKTLRYVFLCYLVIGYQFL</sequence>
<keyword evidence="1" id="KW-0472">Membrane</keyword>
<feature type="domain" description="VTT" evidence="2">
    <location>
        <begin position="58"/>
        <end position="155"/>
    </location>
</feature>
<dbReference type="GO" id="GO:0005886">
    <property type="term" value="C:plasma membrane"/>
    <property type="evidence" value="ECO:0007669"/>
    <property type="project" value="UniProtKB-ARBA"/>
</dbReference>
<organism evidence="3 4">
    <name type="scientific">Pasteurella bettyae CCUG 2042</name>
    <dbReference type="NCBI Taxonomy" id="1095749"/>
    <lineage>
        <taxon>Bacteria</taxon>
        <taxon>Pseudomonadati</taxon>
        <taxon>Pseudomonadota</taxon>
        <taxon>Gammaproteobacteria</taxon>
        <taxon>Pasteurellales</taxon>
        <taxon>Pasteurellaceae</taxon>
        <taxon>Pasteurella</taxon>
    </lineage>
</organism>